<dbReference type="PROSITE" id="PS50928">
    <property type="entry name" value="ABC_TM1"/>
    <property type="match status" value="1"/>
</dbReference>
<evidence type="ECO:0000256" key="3">
    <source>
        <dbReference type="ARBA" id="ARBA00022475"/>
    </source>
</evidence>
<sequence length="283" mass="31741">MNITATPRRTLRRAVKGILVRGISLSLMLYVLFPFLWLVLSSVKLPVELLSRPPVIIPEKLTFKYYANLFENGSFMTAVWNSLIVAGFTTLLSLVLGVFASYVFARLKFPGRKTVFLTILGSQMLPQMALLIPLFILMRMTGLLYSFQGLVLAYITFSLPYVVWMYYSFLQSLPHEIEEASRIDGCTRLQSIFRIMLPLSATGLTATGVFVFIGAWNEFLLASVLTDSGSRTLPSRISEFIGQDRIAYELMFPAGVISCIPVLVLVLYFQKYIVQGLTEGGVK</sequence>
<dbReference type="GO" id="GO:0055085">
    <property type="term" value="P:transmembrane transport"/>
    <property type="evidence" value="ECO:0007669"/>
    <property type="project" value="InterPro"/>
</dbReference>
<evidence type="ECO:0000256" key="1">
    <source>
        <dbReference type="ARBA" id="ARBA00004651"/>
    </source>
</evidence>
<evidence type="ECO:0000313" key="10">
    <source>
        <dbReference type="Proteomes" id="UP000199050"/>
    </source>
</evidence>
<dbReference type="OrthoDB" id="9810086at2"/>
<dbReference type="InterPro" id="IPR000515">
    <property type="entry name" value="MetI-like"/>
</dbReference>
<feature type="transmembrane region" description="Helical" evidence="7">
    <location>
        <begin position="18"/>
        <end position="40"/>
    </location>
</feature>
<keyword evidence="4 7" id="KW-0812">Transmembrane</keyword>
<evidence type="ECO:0000256" key="4">
    <source>
        <dbReference type="ARBA" id="ARBA00022692"/>
    </source>
</evidence>
<evidence type="ECO:0000259" key="8">
    <source>
        <dbReference type="PROSITE" id="PS50928"/>
    </source>
</evidence>
<keyword evidence="3" id="KW-1003">Cell membrane</keyword>
<dbReference type="SUPFAM" id="SSF161098">
    <property type="entry name" value="MetI-like"/>
    <property type="match status" value="1"/>
</dbReference>
<gene>
    <name evidence="9" type="ORF">SAMN05216192_104147</name>
</gene>
<protein>
    <submittedName>
        <fullName evidence="9">Carbohydrate ABC transporter membrane protein 2, CUT1 family</fullName>
    </submittedName>
</protein>
<dbReference type="CDD" id="cd06261">
    <property type="entry name" value="TM_PBP2"/>
    <property type="match status" value="1"/>
</dbReference>
<feature type="transmembrane region" description="Helical" evidence="7">
    <location>
        <begin position="250"/>
        <end position="269"/>
    </location>
</feature>
<dbReference type="Gene3D" id="1.10.3720.10">
    <property type="entry name" value="MetI-like"/>
    <property type="match status" value="1"/>
</dbReference>
<dbReference type="InterPro" id="IPR035906">
    <property type="entry name" value="MetI-like_sf"/>
</dbReference>
<dbReference type="PANTHER" id="PTHR32243:SF18">
    <property type="entry name" value="INNER MEMBRANE ABC TRANSPORTER PERMEASE PROTEIN YCJP"/>
    <property type="match status" value="1"/>
</dbReference>
<keyword evidence="6 7" id="KW-0472">Membrane</keyword>
<dbReference type="STRING" id="1174501.SAMN05216192_104147"/>
<dbReference type="Pfam" id="PF00528">
    <property type="entry name" value="BPD_transp_1"/>
    <property type="match status" value="1"/>
</dbReference>
<dbReference type="Proteomes" id="UP000199050">
    <property type="component" value="Unassembled WGS sequence"/>
</dbReference>
<comment type="subcellular location">
    <subcellularLocation>
        <location evidence="1 7">Cell membrane</location>
        <topology evidence="1 7">Multi-pass membrane protein</topology>
    </subcellularLocation>
</comment>
<evidence type="ECO:0000256" key="6">
    <source>
        <dbReference type="ARBA" id="ARBA00023136"/>
    </source>
</evidence>
<dbReference type="EMBL" id="FNDX01000004">
    <property type="protein sequence ID" value="SDI28684.1"/>
    <property type="molecule type" value="Genomic_DNA"/>
</dbReference>
<comment type="similarity">
    <text evidence="7">Belongs to the binding-protein-dependent transport system permease family.</text>
</comment>
<keyword evidence="2 7" id="KW-0813">Transport</keyword>
<evidence type="ECO:0000256" key="5">
    <source>
        <dbReference type="ARBA" id="ARBA00022989"/>
    </source>
</evidence>
<name>A0A1G8JBN4_9BACL</name>
<evidence type="ECO:0000256" key="2">
    <source>
        <dbReference type="ARBA" id="ARBA00022448"/>
    </source>
</evidence>
<keyword evidence="5 7" id="KW-1133">Transmembrane helix</keyword>
<feature type="transmembrane region" description="Helical" evidence="7">
    <location>
        <begin position="115"/>
        <end position="138"/>
    </location>
</feature>
<proteinExistence type="inferred from homology"/>
<feature type="transmembrane region" description="Helical" evidence="7">
    <location>
        <begin position="150"/>
        <end position="170"/>
    </location>
</feature>
<dbReference type="RefSeq" id="WP_090712963.1">
    <property type="nucleotide sequence ID" value="NZ_CBCSKY010000004.1"/>
</dbReference>
<dbReference type="PANTHER" id="PTHR32243">
    <property type="entry name" value="MALTOSE TRANSPORT SYSTEM PERMEASE-RELATED"/>
    <property type="match status" value="1"/>
</dbReference>
<accession>A0A1G8JBN4</accession>
<keyword evidence="10" id="KW-1185">Reference proteome</keyword>
<feature type="domain" description="ABC transmembrane type-1" evidence="8">
    <location>
        <begin position="79"/>
        <end position="269"/>
    </location>
</feature>
<dbReference type="GO" id="GO:0005886">
    <property type="term" value="C:plasma membrane"/>
    <property type="evidence" value="ECO:0007669"/>
    <property type="project" value="UniProtKB-SubCell"/>
</dbReference>
<evidence type="ECO:0000256" key="7">
    <source>
        <dbReference type="RuleBase" id="RU363032"/>
    </source>
</evidence>
<reference evidence="10" key="1">
    <citation type="submission" date="2016-10" db="EMBL/GenBank/DDBJ databases">
        <authorList>
            <person name="Varghese N."/>
            <person name="Submissions S."/>
        </authorList>
    </citation>
    <scope>NUCLEOTIDE SEQUENCE [LARGE SCALE GENOMIC DNA]</scope>
    <source>
        <strain evidence="10">CGMCC 1.11012</strain>
    </source>
</reference>
<dbReference type="InterPro" id="IPR050901">
    <property type="entry name" value="BP-dep_ABC_trans_perm"/>
</dbReference>
<feature type="transmembrane region" description="Helical" evidence="7">
    <location>
        <begin position="191"/>
        <end position="216"/>
    </location>
</feature>
<feature type="transmembrane region" description="Helical" evidence="7">
    <location>
        <begin position="78"/>
        <end position="103"/>
    </location>
</feature>
<organism evidence="9 10">
    <name type="scientific">Paenibacillus typhae</name>
    <dbReference type="NCBI Taxonomy" id="1174501"/>
    <lineage>
        <taxon>Bacteria</taxon>
        <taxon>Bacillati</taxon>
        <taxon>Bacillota</taxon>
        <taxon>Bacilli</taxon>
        <taxon>Bacillales</taxon>
        <taxon>Paenibacillaceae</taxon>
        <taxon>Paenibacillus</taxon>
    </lineage>
</organism>
<evidence type="ECO:0000313" key="9">
    <source>
        <dbReference type="EMBL" id="SDI28684.1"/>
    </source>
</evidence>
<dbReference type="AlphaFoldDB" id="A0A1G8JBN4"/>